<dbReference type="Gene3D" id="3.40.970.10">
    <property type="entry name" value="Ribonuclease H1, N-terminal domain"/>
    <property type="match status" value="1"/>
</dbReference>
<feature type="region of interest" description="Disordered" evidence="1">
    <location>
        <begin position="49"/>
        <end position="72"/>
    </location>
</feature>
<reference evidence="3 4" key="1">
    <citation type="journal article" date="2012" name="Proc. Natl. Acad. Sci. U.S.A.">
        <title>Comparative genomics of Ceriporiopsis subvermispora and Phanerochaete chrysosporium provide insight into selective ligninolysis.</title>
        <authorList>
            <person name="Fernandez-Fueyo E."/>
            <person name="Ruiz-Duenas F.J."/>
            <person name="Ferreira P."/>
            <person name="Floudas D."/>
            <person name="Hibbett D.S."/>
            <person name="Canessa P."/>
            <person name="Larrondo L.F."/>
            <person name="James T.Y."/>
            <person name="Seelenfreund D."/>
            <person name="Lobos S."/>
            <person name="Polanco R."/>
            <person name="Tello M."/>
            <person name="Honda Y."/>
            <person name="Watanabe T."/>
            <person name="Watanabe T."/>
            <person name="Ryu J.S."/>
            <person name="Kubicek C.P."/>
            <person name="Schmoll M."/>
            <person name="Gaskell J."/>
            <person name="Hammel K.E."/>
            <person name="St John F.J."/>
            <person name="Vanden Wymelenberg A."/>
            <person name="Sabat G."/>
            <person name="Splinter BonDurant S."/>
            <person name="Syed K."/>
            <person name="Yadav J.S."/>
            <person name="Doddapaneni H."/>
            <person name="Subramanian V."/>
            <person name="Lavin J.L."/>
            <person name="Oguiza J.A."/>
            <person name="Perez G."/>
            <person name="Pisabarro A.G."/>
            <person name="Ramirez L."/>
            <person name="Santoyo F."/>
            <person name="Master E."/>
            <person name="Coutinho P.M."/>
            <person name="Henrissat B."/>
            <person name="Lombard V."/>
            <person name="Magnuson J.K."/>
            <person name="Kuees U."/>
            <person name="Hori C."/>
            <person name="Igarashi K."/>
            <person name="Samejima M."/>
            <person name="Held B.W."/>
            <person name="Barry K.W."/>
            <person name="LaButti K.M."/>
            <person name="Lapidus A."/>
            <person name="Lindquist E.A."/>
            <person name="Lucas S.M."/>
            <person name="Riley R."/>
            <person name="Salamov A.A."/>
            <person name="Hoffmeister D."/>
            <person name="Schwenk D."/>
            <person name="Hadar Y."/>
            <person name="Yarden O."/>
            <person name="de Vries R.P."/>
            <person name="Wiebenga A."/>
            <person name="Stenlid J."/>
            <person name="Eastwood D."/>
            <person name="Grigoriev I.V."/>
            <person name="Berka R.M."/>
            <person name="Blanchette R.A."/>
            <person name="Kersten P."/>
            <person name="Martinez A.T."/>
            <person name="Vicuna R."/>
            <person name="Cullen D."/>
        </authorList>
    </citation>
    <scope>NUCLEOTIDE SEQUENCE [LARGE SCALE GENOMIC DNA]</scope>
    <source>
        <strain evidence="3 4">B</strain>
    </source>
</reference>
<name>M2P8A6_CERS8</name>
<dbReference type="OrthoDB" id="3270804at2759"/>
<feature type="region of interest" description="Disordered" evidence="1">
    <location>
        <begin position="139"/>
        <end position="185"/>
    </location>
</feature>
<dbReference type="InterPro" id="IPR011320">
    <property type="entry name" value="RNase_H1_N"/>
</dbReference>
<sequence length="263" mass="27448">MQELQSHLSLFPMSKSTGNAKSEGANQDVPSHFTTQALLDALLQALAERQQQSQQAQSDQEPQCAARDNGCQRNEGAAGRCNGSLLGSSIFGGNPVTSIRIDIEAPRESHVCVASAAPYHPVGTERYDTASATAVAGGDEGPCSCDGRSRASSLTQPASDLGEERFEPEDEHVAAAGPSQLPPPGQHWYSVMRGLSVGVFNDWGAVQPLVSGVANACFRRFPTRQGALAAFNAALERGHVQVLGEDHTGEDGHGGQSAGAGDA</sequence>
<accession>M2P8A6</accession>
<proteinExistence type="predicted"/>
<keyword evidence="4" id="KW-1185">Reference proteome</keyword>
<evidence type="ECO:0000313" key="3">
    <source>
        <dbReference type="EMBL" id="EMD31604.1"/>
    </source>
</evidence>
<gene>
    <name evidence="3" type="ORF">CERSUDRAFT_100274</name>
</gene>
<dbReference type="Pfam" id="PF01693">
    <property type="entry name" value="Cauli_VI"/>
    <property type="match status" value="1"/>
</dbReference>
<evidence type="ECO:0000313" key="4">
    <source>
        <dbReference type="Proteomes" id="UP000016930"/>
    </source>
</evidence>
<dbReference type="Proteomes" id="UP000016930">
    <property type="component" value="Unassembled WGS sequence"/>
</dbReference>
<dbReference type="SUPFAM" id="SSF55658">
    <property type="entry name" value="L9 N-domain-like"/>
    <property type="match status" value="1"/>
</dbReference>
<feature type="compositionally biased region" description="Low complexity" evidence="1">
    <location>
        <begin position="49"/>
        <end position="61"/>
    </location>
</feature>
<dbReference type="AlphaFoldDB" id="M2P8A6"/>
<dbReference type="EMBL" id="KB445817">
    <property type="protein sequence ID" value="EMD31604.1"/>
    <property type="molecule type" value="Genomic_DNA"/>
</dbReference>
<feature type="domain" description="Ribonuclease H1 N-terminal" evidence="2">
    <location>
        <begin position="188"/>
        <end position="229"/>
    </location>
</feature>
<dbReference type="InterPro" id="IPR037056">
    <property type="entry name" value="RNase_H1_N_sf"/>
</dbReference>
<protein>
    <recommendedName>
        <fullName evidence="2">Ribonuclease H1 N-terminal domain-containing protein</fullName>
    </recommendedName>
</protein>
<dbReference type="HOGENOM" id="CLU_1102661_0_0_1"/>
<feature type="region of interest" description="Disordered" evidence="1">
    <location>
        <begin position="1"/>
        <end position="28"/>
    </location>
</feature>
<evidence type="ECO:0000256" key="1">
    <source>
        <dbReference type="SAM" id="MobiDB-lite"/>
    </source>
</evidence>
<organism evidence="3 4">
    <name type="scientific">Ceriporiopsis subvermispora (strain B)</name>
    <name type="common">White-rot fungus</name>
    <name type="synonym">Gelatoporia subvermispora</name>
    <dbReference type="NCBI Taxonomy" id="914234"/>
    <lineage>
        <taxon>Eukaryota</taxon>
        <taxon>Fungi</taxon>
        <taxon>Dikarya</taxon>
        <taxon>Basidiomycota</taxon>
        <taxon>Agaricomycotina</taxon>
        <taxon>Agaricomycetes</taxon>
        <taxon>Polyporales</taxon>
        <taxon>Gelatoporiaceae</taxon>
        <taxon>Gelatoporia</taxon>
    </lineage>
</organism>
<evidence type="ECO:0000259" key="2">
    <source>
        <dbReference type="Pfam" id="PF01693"/>
    </source>
</evidence>
<dbReference type="InterPro" id="IPR009027">
    <property type="entry name" value="Ribosomal_bL9/RNase_H1_N"/>
</dbReference>
<dbReference type="STRING" id="914234.M2P8A6"/>